<dbReference type="SUPFAM" id="SSF81442">
    <property type="entry name" value="Cytochrome c oxidase subunit I-like"/>
    <property type="match status" value="1"/>
</dbReference>
<dbReference type="Gene3D" id="1.20.210.10">
    <property type="entry name" value="Cytochrome c oxidase-like, subunit I domain"/>
    <property type="match status" value="1"/>
</dbReference>
<keyword evidence="1" id="KW-0472">Membrane</keyword>
<comment type="caution">
    <text evidence="2">The sequence shown here is derived from an EMBL/GenBank/DDBJ whole genome shotgun (WGS) entry which is preliminary data.</text>
</comment>
<keyword evidence="1" id="KW-0812">Transmembrane</keyword>
<feature type="transmembrane region" description="Helical" evidence="1">
    <location>
        <begin position="77"/>
        <end position="95"/>
    </location>
</feature>
<dbReference type="Pfam" id="PF00115">
    <property type="entry name" value="COX1"/>
    <property type="match status" value="1"/>
</dbReference>
<reference evidence="3" key="1">
    <citation type="submission" date="2017-09" db="EMBL/GenBank/DDBJ databases">
        <title>Metaegenomics of thermophilic ammonia-oxidizing enrichment culture.</title>
        <authorList>
            <person name="Kato S."/>
            <person name="Suzuki K."/>
        </authorList>
    </citation>
    <scope>NUCLEOTIDE SEQUENCE [LARGE SCALE GENOMIC DNA]</scope>
</reference>
<keyword evidence="1" id="KW-1133">Transmembrane helix</keyword>
<dbReference type="GO" id="GO:0020037">
    <property type="term" value="F:heme binding"/>
    <property type="evidence" value="ECO:0007669"/>
    <property type="project" value="InterPro"/>
</dbReference>
<dbReference type="GO" id="GO:0009060">
    <property type="term" value="P:aerobic respiration"/>
    <property type="evidence" value="ECO:0007669"/>
    <property type="project" value="InterPro"/>
</dbReference>
<feature type="transmembrane region" description="Helical" evidence="1">
    <location>
        <begin position="45"/>
        <end position="65"/>
    </location>
</feature>
<evidence type="ECO:0000313" key="2">
    <source>
        <dbReference type="EMBL" id="GBC98599.1"/>
    </source>
</evidence>
<evidence type="ECO:0000256" key="1">
    <source>
        <dbReference type="SAM" id="Phobius"/>
    </source>
</evidence>
<organism evidence="2 3">
    <name type="scientific">Candidatus Fervidibacter japonicus</name>
    <dbReference type="NCBI Taxonomy" id="2035412"/>
    <lineage>
        <taxon>Bacteria</taxon>
        <taxon>Candidatus Fervidibacterota</taxon>
        <taxon>Candidatus Fervidibacter</taxon>
    </lineage>
</organism>
<dbReference type="EMBL" id="BEHT01000013">
    <property type="protein sequence ID" value="GBC98599.1"/>
    <property type="molecule type" value="Genomic_DNA"/>
</dbReference>
<dbReference type="GO" id="GO:0004129">
    <property type="term" value="F:cytochrome-c oxidase activity"/>
    <property type="evidence" value="ECO:0007669"/>
    <property type="project" value="InterPro"/>
</dbReference>
<dbReference type="InterPro" id="IPR000883">
    <property type="entry name" value="Cyt_C_Oxase_1"/>
</dbReference>
<gene>
    <name evidence="2" type="ORF">HRbin17_01113</name>
</gene>
<accession>A0A2H5XBP4</accession>
<dbReference type="GO" id="GO:0016020">
    <property type="term" value="C:membrane"/>
    <property type="evidence" value="ECO:0007669"/>
    <property type="project" value="InterPro"/>
</dbReference>
<protein>
    <submittedName>
        <fullName evidence="2">Uncharacterized protein</fullName>
    </submittedName>
</protein>
<name>A0A2H5XBP4_9BACT</name>
<dbReference type="InterPro" id="IPR036927">
    <property type="entry name" value="Cyt_c_oxase-like_su1_sf"/>
</dbReference>
<feature type="transmembrane region" description="Helical" evidence="1">
    <location>
        <begin position="107"/>
        <end position="131"/>
    </location>
</feature>
<sequence length="155" mass="17531">MFELARRYIKTSLVFAVLSTLLGMHMIAAQRFGEPKALRWLPTAHGHLFLVGFVAMMIMGVAIWMFPRPKDARYSPLLSEAIYWLVTIGTAVRALGEIAASYSTARWWLTLSAVGGLAQGVAILLFVTNIWTRIRPMGKLMQEDREPLPQRRENL</sequence>
<dbReference type="Proteomes" id="UP000236173">
    <property type="component" value="Unassembled WGS sequence"/>
</dbReference>
<dbReference type="AlphaFoldDB" id="A0A2H5XBP4"/>
<proteinExistence type="predicted"/>
<evidence type="ECO:0000313" key="3">
    <source>
        <dbReference type="Proteomes" id="UP000236173"/>
    </source>
</evidence>